<dbReference type="Proteomes" id="UP001151532">
    <property type="component" value="Chromosome 9"/>
</dbReference>
<gene>
    <name evidence="1" type="ORF">OIU79_014584</name>
</gene>
<name>A0A9Q0PRF8_SALPP</name>
<reference evidence="1" key="2">
    <citation type="journal article" date="2023" name="Int. J. Mol. Sci.">
        <title>De Novo Assembly and Annotation of 11 Diverse Shrub Willow (Salix) Genomes Reveals Novel Gene Organization in Sex-Linked Regions.</title>
        <authorList>
            <person name="Hyden B."/>
            <person name="Feng K."/>
            <person name="Yates T.B."/>
            <person name="Jawdy S."/>
            <person name="Cereghino C."/>
            <person name="Smart L.B."/>
            <person name="Muchero W."/>
        </authorList>
    </citation>
    <scope>NUCLEOTIDE SEQUENCE</scope>
    <source>
        <tissue evidence="1">Shoot tip</tissue>
    </source>
</reference>
<evidence type="ECO:0000313" key="2">
    <source>
        <dbReference type="Proteomes" id="UP001151532"/>
    </source>
</evidence>
<accession>A0A9Q0PRF8</accession>
<reference evidence="1" key="1">
    <citation type="submission" date="2022-11" db="EMBL/GenBank/DDBJ databases">
        <authorList>
            <person name="Hyden B.L."/>
            <person name="Feng K."/>
            <person name="Yates T."/>
            <person name="Jawdy S."/>
            <person name="Smart L.B."/>
            <person name="Muchero W."/>
        </authorList>
    </citation>
    <scope>NUCLEOTIDE SEQUENCE</scope>
    <source>
        <tissue evidence="1">Shoot tip</tissue>
    </source>
</reference>
<evidence type="ECO:0000313" key="1">
    <source>
        <dbReference type="EMBL" id="KAJ6692877.1"/>
    </source>
</evidence>
<comment type="caution">
    <text evidence="1">The sequence shown here is derived from an EMBL/GenBank/DDBJ whole genome shotgun (WGS) entry which is preliminary data.</text>
</comment>
<keyword evidence="2" id="KW-1185">Reference proteome</keyword>
<dbReference type="EMBL" id="JAPFFK010000018">
    <property type="protein sequence ID" value="KAJ6692877.1"/>
    <property type="molecule type" value="Genomic_DNA"/>
</dbReference>
<organism evidence="1 2">
    <name type="scientific">Salix purpurea</name>
    <name type="common">Purple osier willow</name>
    <dbReference type="NCBI Taxonomy" id="77065"/>
    <lineage>
        <taxon>Eukaryota</taxon>
        <taxon>Viridiplantae</taxon>
        <taxon>Streptophyta</taxon>
        <taxon>Embryophyta</taxon>
        <taxon>Tracheophyta</taxon>
        <taxon>Spermatophyta</taxon>
        <taxon>Magnoliopsida</taxon>
        <taxon>eudicotyledons</taxon>
        <taxon>Gunneridae</taxon>
        <taxon>Pentapetalae</taxon>
        <taxon>rosids</taxon>
        <taxon>fabids</taxon>
        <taxon>Malpighiales</taxon>
        <taxon>Salicaceae</taxon>
        <taxon>Saliceae</taxon>
        <taxon>Salix</taxon>
    </lineage>
</organism>
<protein>
    <submittedName>
        <fullName evidence="1">Uncharacterized protein</fullName>
    </submittedName>
</protein>
<sequence length="123" mass="14442">MFDIITIKQKAPCRMRGYKRRNAEGRSLEIRCRLTKENNKCDIAMTKLNQMDSTRCCVRTTAGLGIFWWTFLRGFCCCFLRFNLSNNRIDLRFFKLPQPLVFCHHSNFYVLPPTLNNLIPGNA</sequence>
<proteinExistence type="predicted"/>
<dbReference type="AlphaFoldDB" id="A0A9Q0PRF8"/>